<dbReference type="EnsemblPlants" id="OMERI05G10210.1">
    <property type="protein sequence ID" value="OMERI05G10210.1"/>
    <property type="gene ID" value="OMERI05G10210"/>
</dbReference>
<organism evidence="2">
    <name type="scientific">Oryza meridionalis</name>
    <dbReference type="NCBI Taxonomy" id="40149"/>
    <lineage>
        <taxon>Eukaryota</taxon>
        <taxon>Viridiplantae</taxon>
        <taxon>Streptophyta</taxon>
        <taxon>Embryophyta</taxon>
        <taxon>Tracheophyta</taxon>
        <taxon>Spermatophyta</taxon>
        <taxon>Magnoliopsida</taxon>
        <taxon>Liliopsida</taxon>
        <taxon>Poales</taxon>
        <taxon>Poaceae</taxon>
        <taxon>BOP clade</taxon>
        <taxon>Oryzoideae</taxon>
        <taxon>Oryzeae</taxon>
        <taxon>Oryzinae</taxon>
        <taxon>Oryza</taxon>
    </lineage>
</organism>
<keyword evidence="3" id="KW-1185">Reference proteome</keyword>
<dbReference type="Gramene" id="OMERI05G10210.1">
    <property type="protein sequence ID" value="OMERI05G10210.1"/>
    <property type="gene ID" value="OMERI05G10210"/>
</dbReference>
<protein>
    <submittedName>
        <fullName evidence="2">Uncharacterized protein</fullName>
    </submittedName>
</protein>
<evidence type="ECO:0000313" key="3">
    <source>
        <dbReference type="Proteomes" id="UP000008021"/>
    </source>
</evidence>
<accession>A0A0E0DPU9</accession>
<evidence type="ECO:0000313" key="2">
    <source>
        <dbReference type="EnsemblPlants" id="OMERI05G10210.1"/>
    </source>
</evidence>
<reference evidence="2" key="1">
    <citation type="submission" date="2015-04" db="UniProtKB">
        <authorList>
            <consortium name="EnsemblPlants"/>
        </authorList>
    </citation>
    <scope>IDENTIFICATION</scope>
</reference>
<feature type="region of interest" description="Disordered" evidence="1">
    <location>
        <begin position="1"/>
        <end position="43"/>
    </location>
</feature>
<reference evidence="2" key="2">
    <citation type="submission" date="2018-05" db="EMBL/GenBank/DDBJ databases">
        <title>OmerRS3 (Oryza meridionalis Reference Sequence Version 3).</title>
        <authorList>
            <person name="Zhang J."/>
            <person name="Kudrna D."/>
            <person name="Lee S."/>
            <person name="Talag J."/>
            <person name="Welchert J."/>
            <person name="Wing R.A."/>
        </authorList>
    </citation>
    <scope>NUCLEOTIDE SEQUENCE [LARGE SCALE GENOMIC DNA]</scope>
    <source>
        <strain evidence="2">cv. OR44</strain>
    </source>
</reference>
<dbReference type="AlphaFoldDB" id="A0A0E0DPU9"/>
<dbReference type="Proteomes" id="UP000008021">
    <property type="component" value="Chromosome 5"/>
</dbReference>
<feature type="compositionally biased region" description="Low complexity" evidence="1">
    <location>
        <begin position="24"/>
        <end position="35"/>
    </location>
</feature>
<name>A0A0E0DPU9_9ORYZ</name>
<dbReference type="HOGENOM" id="CLU_2416999_0_0_1"/>
<sequence>MEKKKGKVNKKEKSNDEFVENRGTSPTSTISTSPIIHPPTPLRTRARFPTIVLATETRAATRNCRGARGVHLSLSDAARSTRTTAIWTCFLQ</sequence>
<feature type="compositionally biased region" description="Basic and acidic residues" evidence="1">
    <location>
        <begin position="1"/>
        <end position="20"/>
    </location>
</feature>
<evidence type="ECO:0000256" key="1">
    <source>
        <dbReference type="SAM" id="MobiDB-lite"/>
    </source>
</evidence>
<proteinExistence type="predicted"/>